<comment type="caution">
    <text evidence="2">The sequence shown here is derived from an EMBL/GenBank/DDBJ whole genome shotgun (WGS) entry which is preliminary data.</text>
</comment>
<dbReference type="InterPro" id="IPR030492">
    <property type="entry name" value="RHD_CS"/>
</dbReference>
<protein>
    <submittedName>
        <fullName evidence="2">Proto-oncogene c-Rel</fullName>
    </submittedName>
</protein>
<gene>
    <name evidence="2" type="ORF">HOLleu_08669</name>
</gene>
<dbReference type="SUPFAM" id="SSF49417">
    <property type="entry name" value="p53-like transcription factors"/>
    <property type="match status" value="1"/>
</dbReference>
<dbReference type="PROSITE" id="PS50254">
    <property type="entry name" value="REL_2"/>
    <property type="match status" value="1"/>
</dbReference>
<dbReference type="InterPro" id="IPR011539">
    <property type="entry name" value="RHD_DNA_bind_dom"/>
</dbReference>
<evidence type="ECO:0000313" key="3">
    <source>
        <dbReference type="Proteomes" id="UP001152320"/>
    </source>
</evidence>
<sequence>MAGDNRAPKPKDHRFRYPCEGRTAGALLGVRSTQKKKTCPRSEAYMKIYHISFQVQNLTTRAMIVGSLVTNKGDKPHPFRLVGNSCEDGIVKKIVDAKSPKAKFESWAFSV</sequence>
<dbReference type="PROSITE" id="PS01204">
    <property type="entry name" value="REL_1"/>
    <property type="match status" value="1"/>
</dbReference>
<dbReference type="GO" id="GO:0000981">
    <property type="term" value="F:DNA-binding transcription factor activity, RNA polymerase II-specific"/>
    <property type="evidence" value="ECO:0007669"/>
    <property type="project" value="TreeGrafter"/>
</dbReference>
<dbReference type="AlphaFoldDB" id="A0A9Q1CIN5"/>
<proteinExistence type="predicted"/>
<name>A0A9Q1CIN5_HOLLE</name>
<evidence type="ECO:0000313" key="2">
    <source>
        <dbReference type="EMBL" id="KAJ8045625.1"/>
    </source>
</evidence>
<dbReference type="OrthoDB" id="7881762at2759"/>
<reference evidence="2" key="1">
    <citation type="submission" date="2021-10" db="EMBL/GenBank/DDBJ databases">
        <title>Tropical sea cucumber genome reveals ecological adaptation and Cuvierian tubules defense mechanism.</title>
        <authorList>
            <person name="Chen T."/>
        </authorList>
    </citation>
    <scope>NUCLEOTIDE SEQUENCE</scope>
    <source>
        <strain evidence="2">Nanhai2018</strain>
        <tissue evidence="2">Muscle</tissue>
    </source>
</reference>
<feature type="domain" description="RHD" evidence="1">
    <location>
        <begin position="8"/>
        <end position="111"/>
    </location>
</feature>
<dbReference type="InterPro" id="IPR008967">
    <property type="entry name" value="p53-like_TF_DNA-bd_sf"/>
</dbReference>
<dbReference type="EMBL" id="JAIZAY010000003">
    <property type="protein sequence ID" value="KAJ8045625.1"/>
    <property type="molecule type" value="Genomic_DNA"/>
</dbReference>
<dbReference type="InterPro" id="IPR037059">
    <property type="entry name" value="RHD_DNA_bind_dom_sf"/>
</dbReference>
<organism evidence="2 3">
    <name type="scientific">Holothuria leucospilota</name>
    <name type="common">Black long sea cucumber</name>
    <name type="synonym">Mertensiothuria leucospilota</name>
    <dbReference type="NCBI Taxonomy" id="206669"/>
    <lineage>
        <taxon>Eukaryota</taxon>
        <taxon>Metazoa</taxon>
        <taxon>Echinodermata</taxon>
        <taxon>Eleutherozoa</taxon>
        <taxon>Echinozoa</taxon>
        <taxon>Holothuroidea</taxon>
        <taxon>Aspidochirotacea</taxon>
        <taxon>Aspidochirotida</taxon>
        <taxon>Holothuriidae</taxon>
        <taxon>Holothuria</taxon>
    </lineage>
</organism>
<dbReference type="Pfam" id="PF00554">
    <property type="entry name" value="RHD_DNA_bind"/>
    <property type="match status" value="1"/>
</dbReference>
<evidence type="ECO:0000259" key="1">
    <source>
        <dbReference type="PROSITE" id="PS50254"/>
    </source>
</evidence>
<accession>A0A9Q1CIN5</accession>
<dbReference type="PANTHER" id="PTHR24169">
    <property type="entry name" value="NUCLEAR FACTOR NF-KAPPA-B PROTEIN"/>
    <property type="match status" value="1"/>
</dbReference>
<dbReference type="GO" id="GO:0005737">
    <property type="term" value="C:cytoplasm"/>
    <property type="evidence" value="ECO:0007669"/>
    <property type="project" value="InterPro"/>
</dbReference>
<dbReference type="Gene3D" id="2.60.40.340">
    <property type="entry name" value="Rel homology domain (RHD), DNA-binding domain"/>
    <property type="match status" value="1"/>
</dbReference>
<dbReference type="Proteomes" id="UP001152320">
    <property type="component" value="Chromosome 3"/>
</dbReference>
<dbReference type="InterPro" id="IPR000451">
    <property type="entry name" value="NFkB/Dor"/>
</dbReference>
<dbReference type="GO" id="GO:0000978">
    <property type="term" value="F:RNA polymerase II cis-regulatory region sequence-specific DNA binding"/>
    <property type="evidence" value="ECO:0007669"/>
    <property type="project" value="TreeGrafter"/>
</dbReference>
<keyword evidence="3" id="KW-1185">Reference proteome</keyword>
<dbReference type="PANTHER" id="PTHR24169:SF28">
    <property type="entry name" value="NUCLEAR FACTOR NF-KAPPA-B P110 SUBUNIT"/>
    <property type="match status" value="1"/>
</dbReference>